<dbReference type="EMBL" id="AOSK01000094">
    <property type="protein sequence ID" value="EYD75084.1"/>
    <property type="molecule type" value="Genomic_DNA"/>
</dbReference>
<dbReference type="PANTHER" id="PTHR43757:SF2">
    <property type="entry name" value="AMINOMETHYLTRANSFERASE, MITOCHONDRIAL"/>
    <property type="match status" value="1"/>
</dbReference>
<dbReference type="GO" id="GO:0032259">
    <property type="term" value="P:methylation"/>
    <property type="evidence" value="ECO:0007669"/>
    <property type="project" value="UniProtKB-KW"/>
</dbReference>
<keyword evidence="5" id="KW-0808">Transferase</keyword>
<gene>
    <name evidence="5" type="ORF">Rumeso_03412</name>
</gene>
<reference evidence="5 6" key="1">
    <citation type="submission" date="2013-02" db="EMBL/GenBank/DDBJ databases">
        <authorList>
            <person name="Fiebig A."/>
            <person name="Goeker M."/>
            <person name="Klenk H.-P.P."/>
        </authorList>
    </citation>
    <scope>NUCLEOTIDE SEQUENCE [LARGE SCALE GENOMIC DNA]</scope>
    <source>
        <strain evidence="5 6">DSM 19309</strain>
    </source>
</reference>
<evidence type="ECO:0000256" key="2">
    <source>
        <dbReference type="SAM" id="MobiDB-lite"/>
    </source>
</evidence>
<proteinExistence type="predicted"/>
<feature type="binding site" evidence="1">
    <location>
        <position position="195"/>
    </location>
    <ligand>
        <name>substrate</name>
    </ligand>
</feature>
<dbReference type="GO" id="GO:0008168">
    <property type="term" value="F:methyltransferase activity"/>
    <property type="evidence" value="ECO:0007669"/>
    <property type="project" value="UniProtKB-KW"/>
</dbReference>
<evidence type="ECO:0000313" key="5">
    <source>
        <dbReference type="EMBL" id="EYD75084.1"/>
    </source>
</evidence>
<dbReference type="PIRSF" id="PIRSF006487">
    <property type="entry name" value="GcvT"/>
    <property type="match status" value="1"/>
</dbReference>
<feature type="domain" description="GCVT N-terminal" evidence="3">
    <location>
        <begin position="11"/>
        <end position="246"/>
    </location>
</feature>
<feature type="region of interest" description="Disordered" evidence="2">
    <location>
        <begin position="359"/>
        <end position="378"/>
    </location>
</feature>
<feature type="domain" description="Aminomethyltransferase C-terminal" evidence="4">
    <location>
        <begin position="290"/>
        <end position="368"/>
    </location>
</feature>
<organism evidence="5 6">
    <name type="scientific">Rubellimicrobium mesophilum DSM 19309</name>
    <dbReference type="NCBI Taxonomy" id="442562"/>
    <lineage>
        <taxon>Bacteria</taxon>
        <taxon>Pseudomonadati</taxon>
        <taxon>Pseudomonadota</taxon>
        <taxon>Alphaproteobacteria</taxon>
        <taxon>Rhodobacterales</taxon>
        <taxon>Roseobacteraceae</taxon>
        <taxon>Rubellimicrobium</taxon>
    </lineage>
</organism>
<name>A0A017HMU9_9RHOB</name>
<dbReference type="InterPro" id="IPR013977">
    <property type="entry name" value="GcvT_C"/>
</dbReference>
<evidence type="ECO:0000313" key="6">
    <source>
        <dbReference type="Proteomes" id="UP000019666"/>
    </source>
</evidence>
<comment type="caution">
    <text evidence="5">The sequence shown here is derived from an EMBL/GenBank/DDBJ whole genome shotgun (WGS) entry which is preliminary data.</text>
</comment>
<evidence type="ECO:0000259" key="3">
    <source>
        <dbReference type="Pfam" id="PF01571"/>
    </source>
</evidence>
<sequence>MTNSWRFSTLADRHRALGSDLEDWSGMGTAWSYAGDPMPEYMAIRTKAGLMDVSGLKKVHVTGSAASHIIDRATTRNMEKLMPGRSVYAAMLNDAGKFIEDCVIYRTGPNAFMVVHGSGQGHEQLTMAAAGRDVSIRFDDNLHDLSLQGPLAVDYLEKHVPGIRQLPYFAHMQTSLFRKPVMISRTGYTGERGYEIFCRGQDATMIWDRILDEGQEMGIIPCRFTTLDLLRTESYLLFFPYDNSEMYPFEDEGPGDTLWELGLDFTVSPGKKGFRGAEEHYRLKGKERFRIWGLKLEGDVAPENGAPVMRDGKQVGVVTQAMHSPLNDWTVAIARLPVDCANDGTKLTVQSEAAGEIAATTHSMPFHDPEKKRRTAQG</sequence>
<dbReference type="PANTHER" id="PTHR43757">
    <property type="entry name" value="AMINOMETHYLTRANSFERASE"/>
    <property type="match status" value="1"/>
</dbReference>
<accession>A0A017HMU9</accession>
<keyword evidence="5" id="KW-0489">Methyltransferase</keyword>
<keyword evidence="6" id="KW-1185">Reference proteome</keyword>
<dbReference type="InterPro" id="IPR006222">
    <property type="entry name" value="GCVT_N"/>
</dbReference>
<dbReference type="Pfam" id="PF01571">
    <property type="entry name" value="GCV_T"/>
    <property type="match status" value="1"/>
</dbReference>
<protein>
    <submittedName>
        <fullName evidence="5">Aminomethyltransferase</fullName>
    </submittedName>
</protein>
<dbReference type="InterPro" id="IPR029043">
    <property type="entry name" value="GcvT/YgfZ_C"/>
</dbReference>
<evidence type="ECO:0000256" key="1">
    <source>
        <dbReference type="PIRSR" id="PIRSR006487-1"/>
    </source>
</evidence>
<dbReference type="Pfam" id="PF08669">
    <property type="entry name" value="GCV_T_C"/>
    <property type="match status" value="1"/>
</dbReference>
<dbReference type="Proteomes" id="UP000019666">
    <property type="component" value="Unassembled WGS sequence"/>
</dbReference>
<evidence type="ECO:0000259" key="4">
    <source>
        <dbReference type="Pfam" id="PF08669"/>
    </source>
</evidence>
<dbReference type="OrthoDB" id="9772660at2"/>
<dbReference type="InterPro" id="IPR028896">
    <property type="entry name" value="GcvT/YgfZ/DmdA"/>
</dbReference>
<dbReference type="STRING" id="442562.Rumeso_03412"/>
<dbReference type="SUPFAM" id="SSF101790">
    <property type="entry name" value="Aminomethyltransferase beta-barrel domain"/>
    <property type="match status" value="1"/>
</dbReference>
<dbReference type="AlphaFoldDB" id="A0A017HMU9"/>
<dbReference type="RefSeq" id="WP_037279759.1">
    <property type="nucleotide sequence ID" value="NZ_KK088564.1"/>
</dbReference>
<dbReference type="InterPro" id="IPR027266">
    <property type="entry name" value="TrmE/GcvT-like"/>
</dbReference>
<dbReference type="Gene3D" id="3.30.1360.120">
    <property type="entry name" value="Probable tRNA modification gtpase trme, domain 1"/>
    <property type="match status" value="1"/>
</dbReference>
<dbReference type="HOGENOM" id="CLU_007884_10_2_5"/>
<dbReference type="PATRIC" id="fig|442562.3.peg.3358"/>
<dbReference type="SUPFAM" id="SSF103025">
    <property type="entry name" value="Folate-binding domain"/>
    <property type="match status" value="1"/>
</dbReference>